<proteinExistence type="inferred from homology"/>
<dbReference type="GO" id="GO:0005737">
    <property type="term" value="C:cytoplasm"/>
    <property type="evidence" value="ECO:0007669"/>
    <property type="project" value="TreeGrafter"/>
</dbReference>
<evidence type="ECO:0000256" key="4">
    <source>
        <dbReference type="ARBA" id="ARBA00022989"/>
    </source>
</evidence>
<keyword evidence="3" id="KW-0812">Transmembrane</keyword>
<evidence type="ECO:0000256" key="1">
    <source>
        <dbReference type="ARBA" id="ARBA00004141"/>
    </source>
</evidence>
<evidence type="ECO:0000256" key="5">
    <source>
        <dbReference type="ARBA" id="ARBA00023136"/>
    </source>
</evidence>
<dbReference type="PANTHER" id="PTHR11266:SF18">
    <property type="entry name" value="OS12G0508100 PROTEIN"/>
    <property type="match status" value="1"/>
</dbReference>
<comment type="similarity">
    <text evidence="2 6">Belongs to the peroxisomal membrane protein PXMP2/4 family.</text>
</comment>
<keyword evidence="5" id="KW-0472">Membrane</keyword>
<evidence type="ECO:0000256" key="3">
    <source>
        <dbReference type="ARBA" id="ARBA00022692"/>
    </source>
</evidence>
<accession>A0AAP0Q544</accession>
<keyword evidence="8" id="KW-1185">Reference proteome</keyword>
<dbReference type="GO" id="GO:0016020">
    <property type="term" value="C:membrane"/>
    <property type="evidence" value="ECO:0007669"/>
    <property type="project" value="UniProtKB-SubCell"/>
</dbReference>
<dbReference type="Proteomes" id="UP001420932">
    <property type="component" value="Unassembled WGS sequence"/>
</dbReference>
<keyword evidence="4" id="KW-1133">Transmembrane helix</keyword>
<dbReference type="AlphaFoldDB" id="A0AAP0Q544"/>
<organism evidence="7 8">
    <name type="scientific">Stephania yunnanensis</name>
    <dbReference type="NCBI Taxonomy" id="152371"/>
    <lineage>
        <taxon>Eukaryota</taxon>
        <taxon>Viridiplantae</taxon>
        <taxon>Streptophyta</taxon>
        <taxon>Embryophyta</taxon>
        <taxon>Tracheophyta</taxon>
        <taxon>Spermatophyta</taxon>
        <taxon>Magnoliopsida</taxon>
        <taxon>Ranunculales</taxon>
        <taxon>Menispermaceae</taxon>
        <taxon>Menispermoideae</taxon>
        <taxon>Cissampelideae</taxon>
        <taxon>Stephania</taxon>
    </lineage>
</organism>
<comment type="subcellular location">
    <subcellularLocation>
        <location evidence="1">Membrane</location>
        <topology evidence="1">Multi-pass membrane protein</topology>
    </subcellularLocation>
</comment>
<comment type="caution">
    <text evidence="7">The sequence shown here is derived from an EMBL/GenBank/DDBJ whole genome shotgun (WGS) entry which is preliminary data.</text>
</comment>
<dbReference type="InterPro" id="IPR007248">
    <property type="entry name" value="Mpv17_PMP22"/>
</dbReference>
<evidence type="ECO:0000256" key="6">
    <source>
        <dbReference type="RuleBase" id="RU363053"/>
    </source>
</evidence>
<evidence type="ECO:0000313" key="8">
    <source>
        <dbReference type="Proteomes" id="UP001420932"/>
    </source>
</evidence>
<evidence type="ECO:0000313" key="7">
    <source>
        <dbReference type="EMBL" id="KAK9163706.1"/>
    </source>
</evidence>
<dbReference type="EMBL" id="JBBNAF010000002">
    <property type="protein sequence ID" value="KAK9163706.1"/>
    <property type="molecule type" value="Genomic_DNA"/>
</dbReference>
<dbReference type="PANTHER" id="PTHR11266">
    <property type="entry name" value="PEROXISOMAL MEMBRANE PROTEIN 2, PXMP2 MPV17"/>
    <property type="match status" value="1"/>
</dbReference>
<name>A0AAP0Q544_9MAGN</name>
<protein>
    <submittedName>
        <fullName evidence="7">Uncharacterized protein</fullName>
    </submittedName>
</protein>
<gene>
    <name evidence="7" type="ORF">Syun_004608</name>
</gene>
<sequence>MSGAFARNGRKICFSNSDLAALVRSAAFNNRVVLNRAHCSRVHARFSVAPRYGVSRFASHSYSYSSSSSSSSLCSGSGVVGWYLGMIKSHPVLTKSITCGGIYMAADVSSQVENAVWYPYSTHHEVHLFAEGLGFNLNLIGLCIRMNGFTLGSSEPFDLLRTIRMGGYGMLVAGPSLHFWFNFISRVLPKRDTITTLKKIFIGQVTYGPVMTVTFFSLNAALQGSHEGFEAKISCSKHAPSTSRVITLKRGWWPLPVMLITHRPVLPLSYELVADAELAPQNNCKLSTISGLHLAIQIK</sequence>
<evidence type="ECO:0000256" key="2">
    <source>
        <dbReference type="ARBA" id="ARBA00006824"/>
    </source>
</evidence>
<reference evidence="7 8" key="1">
    <citation type="submission" date="2024-01" db="EMBL/GenBank/DDBJ databases">
        <title>Genome assemblies of Stephania.</title>
        <authorList>
            <person name="Yang L."/>
        </authorList>
    </citation>
    <scope>NUCLEOTIDE SEQUENCE [LARGE SCALE GENOMIC DNA]</scope>
    <source>
        <strain evidence="7">YNDBR</strain>
        <tissue evidence="7">Leaf</tissue>
    </source>
</reference>